<dbReference type="PANTHER" id="PTHR37534:SF46">
    <property type="entry name" value="ZN(II)2CYS6 TRANSCRIPTION FACTOR (EUROFUNG)"/>
    <property type="match status" value="1"/>
</dbReference>
<dbReference type="GO" id="GO:0005634">
    <property type="term" value="C:nucleus"/>
    <property type="evidence" value="ECO:0007669"/>
    <property type="project" value="UniProtKB-SubCell"/>
</dbReference>
<evidence type="ECO:0000313" key="9">
    <source>
        <dbReference type="Proteomes" id="UP001149165"/>
    </source>
</evidence>
<dbReference type="InterPro" id="IPR036864">
    <property type="entry name" value="Zn2-C6_fun-type_DNA-bd_sf"/>
</dbReference>
<evidence type="ECO:0000256" key="6">
    <source>
        <dbReference type="SAM" id="MobiDB-lite"/>
    </source>
</evidence>
<dbReference type="SMART" id="SM00066">
    <property type="entry name" value="GAL4"/>
    <property type="match status" value="1"/>
</dbReference>
<organism evidence="8 9">
    <name type="scientific">Penicillium angulare</name>
    <dbReference type="NCBI Taxonomy" id="116970"/>
    <lineage>
        <taxon>Eukaryota</taxon>
        <taxon>Fungi</taxon>
        <taxon>Dikarya</taxon>
        <taxon>Ascomycota</taxon>
        <taxon>Pezizomycotina</taxon>
        <taxon>Eurotiomycetes</taxon>
        <taxon>Eurotiomycetidae</taxon>
        <taxon>Eurotiales</taxon>
        <taxon>Aspergillaceae</taxon>
        <taxon>Penicillium</taxon>
    </lineage>
</organism>
<keyword evidence="9" id="KW-1185">Reference proteome</keyword>
<reference evidence="8" key="2">
    <citation type="journal article" date="2023" name="IMA Fungus">
        <title>Comparative genomic study of the Penicillium genus elucidates a diverse pangenome and 15 lateral gene transfer events.</title>
        <authorList>
            <person name="Petersen C."/>
            <person name="Sorensen T."/>
            <person name="Nielsen M.R."/>
            <person name="Sondergaard T.E."/>
            <person name="Sorensen J.L."/>
            <person name="Fitzpatrick D.A."/>
            <person name="Frisvad J.C."/>
            <person name="Nielsen K.L."/>
        </authorList>
    </citation>
    <scope>NUCLEOTIDE SEQUENCE</scope>
    <source>
        <strain evidence="8">IBT 30069</strain>
    </source>
</reference>
<reference evidence="8" key="1">
    <citation type="submission" date="2022-11" db="EMBL/GenBank/DDBJ databases">
        <authorList>
            <person name="Petersen C."/>
        </authorList>
    </citation>
    <scope>NUCLEOTIDE SEQUENCE</scope>
    <source>
        <strain evidence="8">IBT 30069</strain>
    </source>
</reference>
<dbReference type="OrthoDB" id="5089701at2759"/>
<dbReference type="Pfam" id="PF11951">
    <property type="entry name" value="Fungal_trans_2"/>
    <property type="match status" value="1"/>
</dbReference>
<evidence type="ECO:0000256" key="5">
    <source>
        <dbReference type="ARBA" id="ARBA00023242"/>
    </source>
</evidence>
<dbReference type="InterPro" id="IPR001138">
    <property type="entry name" value="Zn2Cys6_DnaBD"/>
</dbReference>
<comment type="caution">
    <text evidence="8">The sequence shown here is derived from an EMBL/GenBank/DDBJ whole genome shotgun (WGS) entry which is preliminary data.</text>
</comment>
<dbReference type="Gene3D" id="4.10.240.10">
    <property type="entry name" value="Zn(2)-C6 fungal-type DNA-binding domain"/>
    <property type="match status" value="1"/>
</dbReference>
<evidence type="ECO:0000256" key="3">
    <source>
        <dbReference type="ARBA" id="ARBA00023125"/>
    </source>
</evidence>
<dbReference type="EMBL" id="JAPQKH010000002">
    <property type="protein sequence ID" value="KAJ5114089.1"/>
    <property type="molecule type" value="Genomic_DNA"/>
</dbReference>
<dbReference type="CDD" id="cd00067">
    <property type="entry name" value="GAL4"/>
    <property type="match status" value="1"/>
</dbReference>
<evidence type="ECO:0000256" key="2">
    <source>
        <dbReference type="ARBA" id="ARBA00023015"/>
    </source>
</evidence>
<protein>
    <recommendedName>
        <fullName evidence="7">Zn(2)-C6 fungal-type domain-containing protein</fullName>
    </recommendedName>
</protein>
<dbReference type="InterPro" id="IPR021858">
    <property type="entry name" value="Fun_TF"/>
</dbReference>
<dbReference type="AlphaFoldDB" id="A0A9W9KP69"/>
<dbReference type="Proteomes" id="UP001149165">
    <property type="component" value="Unassembled WGS sequence"/>
</dbReference>
<feature type="region of interest" description="Disordered" evidence="6">
    <location>
        <begin position="142"/>
        <end position="165"/>
    </location>
</feature>
<dbReference type="PANTHER" id="PTHR37534">
    <property type="entry name" value="TRANSCRIPTIONAL ACTIVATOR PROTEIN UGA3"/>
    <property type="match status" value="1"/>
</dbReference>
<dbReference type="SUPFAM" id="SSF57701">
    <property type="entry name" value="Zn2/Cys6 DNA-binding domain"/>
    <property type="match status" value="1"/>
</dbReference>
<dbReference type="GO" id="GO:0008270">
    <property type="term" value="F:zinc ion binding"/>
    <property type="evidence" value="ECO:0007669"/>
    <property type="project" value="InterPro"/>
</dbReference>
<dbReference type="PROSITE" id="PS00463">
    <property type="entry name" value="ZN2_CY6_FUNGAL_1"/>
    <property type="match status" value="1"/>
</dbReference>
<accession>A0A9W9KP69</accession>
<dbReference type="GO" id="GO:0003677">
    <property type="term" value="F:DNA binding"/>
    <property type="evidence" value="ECO:0007669"/>
    <property type="project" value="UniProtKB-KW"/>
</dbReference>
<keyword evidence="5" id="KW-0539">Nucleus</keyword>
<keyword evidence="2" id="KW-0805">Transcription regulation</keyword>
<evidence type="ECO:0000313" key="8">
    <source>
        <dbReference type="EMBL" id="KAJ5114089.1"/>
    </source>
</evidence>
<feature type="domain" description="Zn(2)-C6 fungal-type" evidence="7">
    <location>
        <begin position="25"/>
        <end position="53"/>
    </location>
</feature>
<keyword evidence="3" id="KW-0238">DNA-binding</keyword>
<evidence type="ECO:0000256" key="1">
    <source>
        <dbReference type="ARBA" id="ARBA00004123"/>
    </source>
</evidence>
<dbReference type="Pfam" id="PF00172">
    <property type="entry name" value="Zn_clus"/>
    <property type="match status" value="1"/>
</dbReference>
<dbReference type="PROSITE" id="PS50048">
    <property type="entry name" value="ZN2_CY6_FUNGAL_2"/>
    <property type="match status" value="1"/>
</dbReference>
<name>A0A9W9KP69_9EURO</name>
<gene>
    <name evidence="8" type="ORF">N7456_002623</name>
</gene>
<sequence>MRVSHESSSSAVAVKTTGRGRSLEGCSTCRRRHIKCDERQPSCQVCESQGIICEGYRVTLAFDASSSQRSQCRRPLFSLKLRQQMTEILTTTVAPEKVDSYLSRVDDECDKIDNITYSNFSTELGPFGAFCLAKESAVDEAQQPTHAHASLRSPPEPTGSTDPASDIYGILADDALMECLFWDFDMPAGYKNGDFSIANSSPPTEFEPHGNIQTSHHACTSNTVQSPLMTLAPSLAHPYAPALISHYRDVVIHSFSPVLSNKTPWHILHLPMAMETLAQLNMGEFAASARMAVFYSILATSALSLLRASPEGYSPGWQSQADAFCAQAQGHFKMSLRLIQSGEQKVGYKEMLIAFLCMSTLWAYKGDEKQVERCLLDCEHWITMRGIPKPHKSRKVRLLHHCYLCTRTIYESTSVCRKPVFPANNPSGRFFHRQKWANRFEQRMDERKDGPIVENDMHFEIPGKWDSSMYPEIYGIPEPLLFSLAHVTRLANERQISNSNNCEDALGLKEFLERARSLERYISRWQPPTFISQSQHTATLERNIQAPHDFIISHMIIAMHKALLIYFYRRIYDADALMLQGHVEHIREILTECSRFDIPAIYHAGSFVWIAFIAACEALNPATQSWFSSWFDTCTAKGGLQFFQVIKTTAQEVWMKNKQGICAGWPDILLLEIKQNLFYI</sequence>
<proteinExistence type="predicted"/>
<dbReference type="GO" id="GO:0000981">
    <property type="term" value="F:DNA-binding transcription factor activity, RNA polymerase II-specific"/>
    <property type="evidence" value="ECO:0007669"/>
    <property type="project" value="InterPro"/>
</dbReference>
<evidence type="ECO:0000256" key="4">
    <source>
        <dbReference type="ARBA" id="ARBA00023163"/>
    </source>
</evidence>
<evidence type="ECO:0000259" key="7">
    <source>
        <dbReference type="PROSITE" id="PS50048"/>
    </source>
</evidence>
<keyword evidence="4" id="KW-0804">Transcription</keyword>
<comment type="subcellular location">
    <subcellularLocation>
        <location evidence="1">Nucleus</location>
    </subcellularLocation>
</comment>